<dbReference type="PANTHER" id="PTHR44227">
    <property type="match status" value="1"/>
</dbReference>
<feature type="transmembrane region" description="Helical" evidence="3">
    <location>
        <begin position="115"/>
        <end position="138"/>
    </location>
</feature>
<feature type="transmembrane region" description="Helical" evidence="3">
    <location>
        <begin position="405"/>
        <end position="425"/>
    </location>
</feature>
<dbReference type="EMBL" id="SJTG01000002">
    <property type="protein sequence ID" value="TCI11450.1"/>
    <property type="molecule type" value="Genomic_DNA"/>
</dbReference>
<keyword evidence="2" id="KW-0802">TPR repeat</keyword>
<feature type="transmembrane region" description="Helical" evidence="3">
    <location>
        <begin position="74"/>
        <end position="94"/>
    </location>
</feature>
<evidence type="ECO:0000256" key="3">
    <source>
        <dbReference type="SAM" id="Phobius"/>
    </source>
</evidence>
<protein>
    <recommendedName>
        <fullName evidence="6">Tetratricopeptide repeat protein</fullName>
    </recommendedName>
</protein>
<evidence type="ECO:0000313" key="5">
    <source>
        <dbReference type="Proteomes" id="UP000291822"/>
    </source>
</evidence>
<dbReference type="PANTHER" id="PTHR44227:SF3">
    <property type="entry name" value="PROTEIN O-MANNOSYL-TRANSFERASE TMTC4"/>
    <property type="match status" value="1"/>
</dbReference>
<evidence type="ECO:0000313" key="4">
    <source>
        <dbReference type="EMBL" id="TCI11450.1"/>
    </source>
</evidence>
<dbReference type="Proteomes" id="UP000291822">
    <property type="component" value="Unassembled WGS sequence"/>
</dbReference>
<evidence type="ECO:0000256" key="1">
    <source>
        <dbReference type="ARBA" id="ARBA00022737"/>
    </source>
</evidence>
<feature type="transmembrane region" description="Helical" evidence="3">
    <location>
        <begin position="342"/>
        <end position="361"/>
    </location>
</feature>
<gene>
    <name evidence="4" type="ORF">EZM97_19145</name>
</gene>
<keyword evidence="3" id="KW-0812">Transmembrane</keyword>
<feature type="transmembrane region" description="Helical" evidence="3">
    <location>
        <begin position="314"/>
        <end position="335"/>
    </location>
</feature>
<proteinExistence type="predicted"/>
<keyword evidence="5" id="KW-1185">Reference proteome</keyword>
<evidence type="ECO:0008006" key="6">
    <source>
        <dbReference type="Google" id="ProtNLM"/>
    </source>
</evidence>
<accession>A0A4R0YYB3</accession>
<dbReference type="AlphaFoldDB" id="A0A4R0YYB3"/>
<name>A0A4R0YYB3_9GAMM</name>
<feature type="transmembrane region" description="Helical" evidence="3">
    <location>
        <begin position="373"/>
        <end position="393"/>
    </location>
</feature>
<sequence>MYSAGLSGTYVFDDYPNIVDNKGVQPSDSSFPSLIRAALSSPSSEFKRPLASLSFALNYLMTGLDPYWMKVTNLVIHLLNGVLAFLLTRTLCTATRSPWRTRTMPSASAFRAEDGLLAALIAAAWLLLPINLTAVLYVVQRMESMANLFVLAGLLGYVKGRMSMQREHRRTALPEDGQPSPAWTERGLLLCVTSITLPTLLGLLAKETAVMLPLYALLVEWVLFQFRSSGSNGRDRRVVGLFLVLLLLPMLVGLAWLLPGLLQSEAWTTRDFTLRTRLLSECRIVIGYLKWTLWPAPSELSFYHDNFRISSGLLSPWTTLASFVALIALLVMSIWLRFRQPLAALGILLFLACHVLTGTVLPLELVYEHRNYFASFGVLLAVVPLLIGPPGIGVSPVRLRLARRALLACLFLWWTGMTAITAQAWGNPLRLAIELAARGPESPRAQYELGRTYIIYSKYDPKSRFTVLANEALQKAASIPNSSILPLQALIFMNSRMHLPLDDQWWDAMITKLKDRKPGVQDESSLGALTQCAHDGQCDLPHDRMVAAYLAALSHPHPTARLLAMYSDYAWNVLGDRALGQHMIAMAVETAPKESAYRLTQIRMLLAQERTDEARAALNGLRQLNIGGQLDVTVSELSRAIAQQDR</sequence>
<dbReference type="InterPro" id="IPR052346">
    <property type="entry name" value="O-mannosyl-transferase_TMTC"/>
</dbReference>
<keyword evidence="1" id="KW-0677">Repeat</keyword>
<organism evidence="4 5">
    <name type="scientific">Dyella soli</name>
    <dbReference type="NCBI Taxonomy" id="522319"/>
    <lineage>
        <taxon>Bacteria</taxon>
        <taxon>Pseudomonadati</taxon>
        <taxon>Pseudomonadota</taxon>
        <taxon>Gammaproteobacteria</taxon>
        <taxon>Lysobacterales</taxon>
        <taxon>Rhodanobacteraceae</taxon>
        <taxon>Dyella</taxon>
    </lineage>
</organism>
<reference evidence="4 5" key="1">
    <citation type="submission" date="2019-02" db="EMBL/GenBank/DDBJ databases">
        <title>Dyella amyloliquefaciens sp. nov., isolated from forest soil.</title>
        <authorList>
            <person name="Gao Z.-H."/>
            <person name="Qiu L.-H."/>
        </authorList>
    </citation>
    <scope>NUCLEOTIDE SEQUENCE [LARGE SCALE GENOMIC DNA]</scope>
    <source>
        <strain evidence="4 5">KACC 12747</strain>
    </source>
</reference>
<keyword evidence="3" id="KW-1133">Transmembrane helix</keyword>
<feature type="transmembrane region" description="Helical" evidence="3">
    <location>
        <begin position="210"/>
        <end position="226"/>
    </location>
</feature>
<evidence type="ECO:0000256" key="2">
    <source>
        <dbReference type="ARBA" id="ARBA00022803"/>
    </source>
</evidence>
<comment type="caution">
    <text evidence="4">The sequence shown here is derived from an EMBL/GenBank/DDBJ whole genome shotgun (WGS) entry which is preliminary data.</text>
</comment>
<feature type="transmembrane region" description="Helical" evidence="3">
    <location>
        <begin position="238"/>
        <end position="258"/>
    </location>
</feature>
<keyword evidence="3" id="KW-0472">Membrane</keyword>